<dbReference type="OMA" id="SECICAD"/>
<dbReference type="InterPro" id="IPR018097">
    <property type="entry name" value="EGF_Ca-bd_CS"/>
</dbReference>
<dbReference type="STRING" id="6412.T1EEW1"/>
<dbReference type="PROSITE" id="PS01187">
    <property type="entry name" value="EGF_CA"/>
    <property type="match status" value="1"/>
</dbReference>
<evidence type="ECO:0000256" key="12">
    <source>
        <dbReference type="SAM" id="Phobius"/>
    </source>
</evidence>
<gene>
    <name evidence="17" type="primary">20195113</name>
    <name evidence="16" type="ORF">HELRODRAFT_109730</name>
</gene>
<dbReference type="PROSITE" id="PS00010">
    <property type="entry name" value="ASX_HYDROXYL"/>
    <property type="match status" value="2"/>
</dbReference>
<dbReference type="GO" id="GO:0005509">
    <property type="term" value="F:calcium ion binding"/>
    <property type="evidence" value="ECO:0007669"/>
    <property type="project" value="InterPro"/>
</dbReference>
<evidence type="ECO:0000256" key="13">
    <source>
        <dbReference type="SAM" id="SignalP"/>
    </source>
</evidence>
<dbReference type="GO" id="GO:0030154">
    <property type="term" value="P:cell differentiation"/>
    <property type="evidence" value="ECO:0007669"/>
    <property type="project" value="UniProtKB-KW"/>
</dbReference>
<feature type="domain" description="DSL" evidence="15">
    <location>
        <begin position="173"/>
        <end position="218"/>
    </location>
</feature>
<evidence type="ECO:0000313" key="17">
    <source>
        <dbReference type="EnsemblMetazoa" id="HelroP109730"/>
    </source>
</evidence>
<dbReference type="AlphaFoldDB" id="T1EEW1"/>
<dbReference type="GO" id="GO:0007154">
    <property type="term" value="P:cell communication"/>
    <property type="evidence" value="ECO:0007669"/>
    <property type="project" value="InterPro"/>
</dbReference>
<keyword evidence="7 9" id="KW-1015">Disulfide bond</keyword>
<dbReference type="Gene3D" id="2.10.25.10">
    <property type="entry name" value="Laminin"/>
    <property type="match status" value="5"/>
</dbReference>
<keyword evidence="3 13" id="KW-0732">Signal</keyword>
<evidence type="ECO:0000256" key="6">
    <source>
        <dbReference type="ARBA" id="ARBA00022843"/>
    </source>
</evidence>
<dbReference type="Gene3D" id="2.10.25.140">
    <property type="match status" value="1"/>
</dbReference>
<dbReference type="PROSITE" id="PS00022">
    <property type="entry name" value="EGF_1"/>
    <property type="match status" value="3"/>
</dbReference>
<dbReference type="InterPro" id="IPR000742">
    <property type="entry name" value="EGF"/>
</dbReference>
<sequence>MNSLLKISCVILILVAAAVEKLEAGGNLEWTILKYVNPGGKISNGQICEWYGPCDHVFTFGLDDVNGDDNPLTTPLLTKKTSAFNNEDTNTFTSGADNHGVFNPIIYPFTFWKGGIRLKVSVVDDDSVFGFSPDYVDGLVYKLVAKPSASYLSAVSVSTVMGIRTKLYFTYRVYCDANYYGDDCAKNCVGHDDSLNGHYSCDSFGNKVCLKGWENEGNNCKDRQNDCETNNCQNGALCIDGIRSYTCQCKPGYTDKYCDTNINECLSGPCQNGGACIDGVNDYTCMCQQPYVGKNCAKTACTVSSPCKNGGSCYGDSKCLCPSNFVGDFCEIPLCNKTGCLNGGKCSLDGSCMCPPGVRGFTCDVVLCDFTGGFCLNGGICTNGRCECPNEFAGATCGENIVCKYTRCQNEGQCRSVVTNTSTSYEPKCFCPSGFSGAYCEIVPQLDVVKYNNTLSYVSVPDELNKRPFTPLEILFIFFIVMTFVLFIICIVLSVLLCKARKSLSRNNKKKVLKSVTSVTSDCSSTSDVFSEPGRSTVNSSTTSSHNDTFKTSENFSISNTVTSSVLPNIYSSTLEDRAQVNKIFDDCTYSRLNDEEIGFGECLKKGVVENEVNSDSAQILDA</sequence>
<dbReference type="PROSITE" id="PS01186">
    <property type="entry name" value="EGF_2"/>
    <property type="match status" value="3"/>
</dbReference>
<keyword evidence="6" id="KW-0832">Ubl conjugation</keyword>
<keyword evidence="2 9" id="KW-0245">EGF-like domain</keyword>
<dbReference type="SMART" id="SM00181">
    <property type="entry name" value="EGF"/>
    <property type="match status" value="6"/>
</dbReference>
<dbReference type="PANTHER" id="PTHR24049:SF35">
    <property type="entry name" value="EGF-LIKE DOMAIN-CONTAINING PROTEIN"/>
    <property type="match status" value="1"/>
</dbReference>
<dbReference type="FunFam" id="2.10.25.10:FF:000795">
    <property type="entry name" value="Slit homolog 1 protein"/>
    <property type="match status" value="1"/>
</dbReference>
<feature type="disulfide bond" evidence="9">
    <location>
        <begin position="249"/>
        <end position="258"/>
    </location>
</feature>
<keyword evidence="8" id="KW-0325">Glycoprotein</keyword>
<evidence type="ECO:0000256" key="7">
    <source>
        <dbReference type="ARBA" id="ARBA00023157"/>
    </source>
</evidence>
<dbReference type="eggNOG" id="KOG1217">
    <property type="taxonomic scope" value="Eukaryota"/>
</dbReference>
<feature type="chain" id="PRO_5010979835" evidence="13">
    <location>
        <begin position="25"/>
        <end position="623"/>
    </location>
</feature>
<dbReference type="GeneID" id="20195113"/>
<comment type="caution">
    <text evidence="9">Lacks conserved residue(s) required for the propagation of feature annotation.</text>
</comment>
<dbReference type="KEGG" id="hro:HELRODRAFT_109730"/>
<feature type="transmembrane region" description="Helical" evidence="12">
    <location>
        <begin position="474"/>
        <end position="498"/>
    </location>
</feature>
<reference evidence="18" key="1">
    <citation type="submission" date="2012-12" db="EMBL/GenBank/DDBJ databases">
        <authorList>
            <person name="Hellsten U."/>
            <person name="Grimwood J."/>
            <person name="Chapman J.A."/>
            <person name="Shapiro H."/>
            <person name="Aerts A."/>
            <person name="Otillar R.P."/>
            <person name="Terry A.Y."/>
            <person name="Boore J.L."/>
            <person name="Simakov O."/>
            <person name="Marletaz F."/>
            <person name="Cho S.-J."/>
            <person name="Edsinger-Gonzales E."/>
            <person name="Havlak P."/>
            <person name="Kuo D.-H."/>
            <person name="Larsson T."/>
            <person name="Lv J."/>
            <person name="Arendt D."/>
            <person name="Savage R."/>
            <person name="Osoegawa K."/>
            <person name="de Jong P."/>
            <person name="Lindberg D.R."/>
            <person name="Seaver E.C."/>
            <person name="Weisblat D.A."/>
            <person name="Putnam N.H."/>
            <person name="Grigoriev I.V."/>
            <person name="Rokhsar D.S."/>
        </authorList>
    </citation>
    <scope>NUCLEOTIDE SEQUENCE</scope>
</reference>
<feature type="disulfide bond" evidence="9">
    <location>
        <begin position="431"/>
        <end position="440"/>
    </location>
</feature>
<feature type="domain" description="EGF-like" evidence="14">
    <location>
        <begin position="261"/>
        <end position="297"/>
    </location>
</feature>
<dbReference type="PROSITE" id="PS51051">
    <property type="entry name" value="DSL"/>
    <property type="match status" value="1"/>
</dbReference>
<feature type="domain" description="EGF-like" evidence="14">
    <location>
        <begin position="399"/>
        <end position="441"/>
    </location>
</feature>
<dbReference type="EMBL" id="KB095959">
    <property type="protein sequence ID" value="ESO09537.1"/>
    <property type="molecule type" value="Genomic_DNA"/>
</dbReference>
<proteinExistence type="predicted"/>
<dbReference type="InterPro" id="IPR000152">
    <property type="entry name" value="EGF-type_Asp/Asn_hydroxyl_site"/>
</dbReference>
<dbReference type="OrthoDB" id="6250255at2759"/>
<feature type="signal peptide" evidence="13">
    <location>
        <begin position="1"/>
        <end position="24"/>
    </location>
</feature>
<dbReference type="InterPro" id="IPR001881">
    <property type="entry name" value="EGF-like_Ca-bd_dom"/>
</dbReference>
<feature type="disulfide bond" evidence="9">
    <location>
        <begin position="354"/>
        <end position="363"/>
    </location>
</feature>
<keyword evidence="1" id="KW-0217">Developmental protein</keyword>
<name>T1EEW1_HELRO</name>
<dbReference type="SMART" id="SM00179">
    <property type="entry name" value="EGF_CA"/>
    <property type="match status" value="2"/>
</dbReference>
<dbReference type="InterPro" id="IPR051022">
    <property type="entry name" value="Notch_Cell-Fate_Det"/>
</dbReference>
<dbReference type="EMBL" id="AMQM01002984">
    <property type="status" value="NOT_ANNOTATED_CDS"/>
    <property type="molecule type" value="Genomic_DNA"/>
</dbReference>
<dbReference type="FunFam" id="2.10.25.140:FF:000001">
    <property type="entry name" value="Delta-like protein"/>
    <property type="match status" value="1"/>
</dbReference>
<dbReference type="Pfam" id="PF25024">
    <property type="entry name" value="EGF_TEN"/>
    <property type="match status" value="1"/>
</dbReference>
<feature type="domain" description="EGF-like" evidence="14">
    <location>
        <begin position="223"/>
        <end position="259"/>
    </location>
</feature>
<dbReference type="Proteomes" id="UP000015101">
    <property type="component" value="Unassembled WGS sequence"/>
</dbReference>
<evidence type="ECO:0000313" key="16">
    <source>
        <dbReference type="EMBL" id="ESO09537.1"/>
    </source>
</evidence>
<dbReference type="PRINTS" id="PR00010">
    <property type="entry name" value="EGFBLOOD"/>
</dbReference>
<dbReference type="SUPFAM" id="SSF57196">
    <property type="entry name" value="EGF/Laminin"/>
    <property type="match status" value="4"/>
</dbReference>
<evidence type="ECO:0000256" key="3">
    <source>
        <dbReference type="ARBA" id="ARBA00022729"/>
    </source>
</evidence>
<dbReference type="PROSITE" id="PS50026">
    <property type="entry name" value="EGF_3"/>
    <property type="match status" value="4"/>
</dbReference>
<reference evidence="16 18" key="2">
    <citation type="journal article" date="2013" name="Nature">
        <title>Insights into bilaterian evolution from three spiralian genomes.</title>
        <authorList>
            <person name="Simakov O."/>
            <person name="Marletaz F."/>
            <person name="Cho S.J."/>
            <person name="Edsinger-Gonzales E."/>
            <person name="Havlak P."/>
            <person name="Hellsten U."/>
            <person name="Kuo D.H."/>
            <person name="Larsson T."/>
            <person name="Lv J."/>
            <person name="Arendt D."/>
            <person name="Savage R."/>
            <person name="Osoegawa K."/>
            <person name="de Jong P."/>
            <person name="Grimwood J."/>
            <person name="Chapman J.A."/>
            <person name="Shapiro H."/>
            <person name="Aerts A."/>
            <person name="Otillar R.P."/>
            <person name="Terry A.Y."/>
            <person name="Boore J.L."/>
            <person name="Grigoriev I.V."/>
            <person name="Lindberg D.R."/>
            <person name="Seaver E.C."/>
            <person name="Weisblat D.A."/>
            <person name="Putnam N.H."/>
            <person name="Rokhsar D.S."/>
        </authorList>
    </citation>
    <scope>NUCLEOTIDE SEQUENCE</scope>
</reference>
<dbReference type="CTD" id="20195113"/>
<protein>
    <submittedName>
        <fullName evidence="16 17">Uncharacterized protein</fullName>
    </submittedName>
</protein>
<keyword evidence="18" id="KW-1185">Reference proteome</keyword>
<feature type="disulfide bond" evidence="10">
    <location>
        <begin position="175"/>
        <end position="184"/>
    </location>
</feature>
<reference evidence="17" key="3">
    <citation type="submission" date="2015-06" db="UniProtKB">
        <authorList>
            <consortium name="EnsemblMetazoa"/>
        </authorList>
    </citation>
    <scope>IDENTIFICATION</scope>
</reference>
<dbReference type="PANTHER" id="PTHR24049">
    <property type="entry name" value="CRUMBS FAMILY MEMBER"/>
    <property type="match status" value="1"/>
</dbReference>
<feature type="compositionally biased region" description="Low complexity" evidence="11">
    <location>
        <begin position="522"/>
        <end position="545"/>
    </location>
</feature>
<dbReference type="EnsemblMetazoa" id="HelroT109730">
    <property type="protein sequence ID" value="HelroP109730"/>
    <property type="gene ID" value="HelroG109730"/>
</dbReference>
<keyword evidence="5" id="KW-0221">Differentiation</keyword>
<dbReference type="HOGENOM" id="CLU_438946_0_0_1"/>
<dbReference type="GO" id="GO:0016020">
    <property type="term" value="C:membrane"/>
    <property type="evidence" value="ECO:0007669"/>
    <property type="project" value="InterPro"/>
</dbReference>
<feature type="domain" description="EGF-like" evidence="14">
    <location>
        <begin position="331"/>
        <end position="364"/>
    </location>
</feature>
<dbReference type="InParanoid" id="T1EEW1"/>
<evidence type="ECO:0000256" key="8">
    <source>
        <dbReference type="ARBA" id="ARBA00023180"/>
    </source>
</evidence>
<evidence type="ECO:0000256" key="9">
    <source>
        <dbReference type="PROSITE-ProRule" id="PRU00076"/>
    </source>
</evidence>
<dbReference type="RefSeq" id="XP_009012630.1">
    <property type="nucleotide sequence ID" value="XM_009014382.1"/>
</dbReference>
<evidence type="ECO:0000256" key="2">
    <source>
        <dbReference type="ARBA" id="ARBA00022536"/>
    </source>
</evidence>
<evidence type="ECO:0000259" key="15">
    <source>
        <dbReference type="PROSITE" id="PS51051"/>
    </source>
</evidence>
<keyword evidence="12" id="KW-1133">Transmembrane helix</keyword>
<evidence type="ECO:0000256" key="10">
    <source>
        <dbReference type="PROSITE-ProRule" id="PRU00377"/>
    </source>
</evidence>
<dbReference type="GO" id="GO:0005112">
    <property type="term" value="F:Notch binding"/>
    <property type="evidence" value="ECO:0000318"/>
    <property type="project" value="GO_Central"/>
</dbReference>
<evidence type="ECO:0000256" key="1">
    <source>
        <dbReference type="ARBA" id="ARBA00022473"/>
    </source>
</evidence>
<evidence type="ECO:0000259" key="14">
    <source>
        <dbReference type="PROSITE" id="PS50026"/>
    </source>
</evidence>
<organism evidence="17 18">
    <name type="scientific">Helobdella robusta</name>
    <name type="common">Californian leech</name>
    <dbReference type="NCBI Taxonomy" id="6412"/>
    <lineage>
        <taxon>Eukaryota</taxon>
        <taxon>Metazoa</taxon>
        <taxon>Spiralia</taxon>
        <taxon>Lophotrochozoa</taxon>
        <taxon>Annelida</taxon>
        <taxon>Clitellata</taxon>
        <taxon>Hirudinea</taxon>
        <taxon>Rhynchobdellida</taxon>
        <taxon>Glossiphoniidae</taxon>
        <taxon>Helobdella</taxon>
    </lineage>
</organism>
<keyword evidence="12" id="KW-0472">Membrane</keyword>
<evidence type="ECO:0000256" key="11">
    <source>
        <dbReference type="SAM" id="MobiDB-lite"/>
    </source>
</evidence>
<evidence type="ECO:0000313" key="18">
    <source>
        <dbReference type="Proteomes" id="UP000015101"/>
    </source>
</evidence>
<keyword evidence="4" id="KW-0677">Repeat</keyword>
<keyword evidence="12" id="KW-0812">Transmembrane</keyword>
<evidence type="ECO:0000256" key="5">
    <source>
        <dbReference type="ARBA" id="ARBA00022782"/>
    </source>
</evidence>
<feature type="region of interest" description="Disordered" evidence="11">
    <location>
        <begin position="522"/>
        <end position="548"/>
    </location>
</feature>
<dbReference type="CDD" id="cd00054">
    <property type="entry name" value="EGF_CA"/>
    <property type="match status" value="3"/>
</dbReference>
<evidence type="ECO:0000256" key="4">
    <source>
        <dbReference type="ARBA" id="ARBA00022737"/>
    </source>
</evidence>
<feature type="disulfide bond" evidence="9">
    <location>
        <begin position="287"/>
        <end position="296"/>
    </location>
</feature>
<dbReference type="SMART" id="SM00051">
    <property type="entry name" value="DSL"/>
    <property type="match status" value="1"/>
</dbReference>
<dbReference type="FunFam" id="2.10.25.10:FF:000004">
    <property type="entry name" value="Neurogenic locus notch 1"/>
    <property type="match status" value="1"/>
</dbReference>
<dbReference type="InterPro" id="IPR001774">
    <property type="entry name" value="DSL"/>
</dbReference>
<accession>T1EEW1</accession>